<evidence type="ECO:0000313" key="2">
    <source>
        <dbReference type="Proteomes" id="UP000824264"/>
    </source>
</evidence>
<name>A0A9D1R0M0_9BACT</name>
<dbReference type="SUPFAM" id="SSF69635">
    <property type="entry name" value="Type III secretory system chaperone-like"/>
    <property type="match status" value="1"/>
</dbReference>
<reference evidence="1" key="2">
    <citation type="submission" date="2021-04" db="EMBL/GenBank/DDBJ databases">
        <authorList>
            <person name="Gilroy R."/>
        </authorList>
    </citation>
    <scope>NUCLEOTIDE SEQUENCE</scope>
    <source>
        <strain evidence="1">ChiSxjej5B17-1746</strain>
    </source>
</reference>
<dbReference type="EMBL" id="DXGI01000343">
    <property type="protein sequence ID" value="HIW79278.1"/>
    <property type="molecule type" value="Genomic_DNA"/>
</dbReference>
<reference evidence="1" key="1">
    <citation type="journal article" date="2021" name="PeerJ">
        <title>Extensive microbial diversity within the chicken gut microbiome revealed by metagenomics and culture.</title>
        <authorList>
            <person name="Gilroy R."/>
            <person name="Ravi A."/>
            <person name="Getino M."/>
            <person name="Pursley I."/>
            <person name="Horton D.L."/>
            <person name="Alikhan N.F."/>
            <person name="Baker D."/>
            <person name="Gharbi K."/>
            <person name="Hall N."/>
            <person name="Watson M."/>
            <person name="Adriaenssens E.M."/>
            <person name="Foster-Nyarko E."/>
            <person name="Jarju S."/>
            <person name="Secka A."/>
            <person name="Antonio M."/>
            <person name="Oren A."/>
            <person name="Chaudhuri R.R."/>
            <person name="La Ragione R."/>
            <person name="Hildebrand F."/>
            <person name="Pallen M.J."/>
        </authorList>
    </citation>
    <scope>NUCLEOTIDE SEQUENCE</scope>
    <source>
        <strain evidence="1">ChiSxjej5B17-1746</strain>
    </source>
</reference>
<proteinExistence type="predicted"/>
<dbReference type="GO" id="GO:0030254">
    <property type="term" value="P:protein secretion by the type III secretion system"/>
    <property type="evidence" value="ECO:0007669"/>
    <property type="project" value="InterPro"/>
</dbReference>
<sequence>MSFLQEAADAVTSAAGWRKTSPDAAGIFRFHLEDDLDMDMLSPDGRTLVLRAEVGPLPPVERDADDLLRRCASRAVAAGRKRRSVLALDGGALTLHRLVPREDGVADVPRHVRDFLNDLVWWKAQMGSASVVSPFSFAGLQGWGIGR</sequence>
<dbReference type="Proteomes" id="UP000824264">
    <property type="component" value="Unassembled WGS sequence"/>
</dbReference>
<comment type="caution">
    <text evidence="1">The sequence shown here is derived from an EMBL/GenBank/DDBJ whole genome shotgun (WGS) entry which is preliminary data.</text>
</comment>
<protein>
    <submittedName>
        <fullName evidence="1">CesT family type III secretion system chaperone</fullName>
    </submittedName>
</protein>
<dbReference type="InterPro" id="IPR010261">
    <property type="entry name" value="Tir_chaperone"/>
</dbReference>
<dbReference type="AlphaFoldDB" id="A0A9D1R0M0"/>
<dbReference type="Gene3D" id="3.30.1460.10">
    <property type="match status" value="1"/>
</dbReference>
<organism evidence="1 2">
    <name type="scientific">Candidatus Bilophila faecipullorum</name>
    <dbReference type="NCBI Taxonomy" id="2838482"/>
    <lineage>
        <taxon>Bacteria</taxon>
        <taxon>Pseudomonadati</taxon>
        <taxon>Thermodesulfobacteriota</taxon>
        <taxon>Desulfovibrionia</taxon>
        <taxon>Desulfovibrionales</taxon>
        <taxon>Desulfovibrionaceae</taxon>
        <taxon>Bilophila</taxon>
    </lineage>
</organism>
<dbReference type="Pfam" id="PF05932">
    <property type="entry name" value="CesT"/>
    <property type="match status" value="1"/>
</dbReference>
<gene>
    <name evidence="1" type="ORF">H9874_09065</name>
</gene>
<accession>A0A9D1R0M0</accession>
<evidence type="ECO:0000313" key="1">
    <source>
        <dbReference type="EMBL" id="HIW79278.1"/>
    </source>
</evidence>